<dbReference type="EMBL" id="AGSI01000013">
    <property type="protein sequence ID" value="EIE21010.1"/>
    <property type="molecule type" value="Genomic_DNA"/>
</dbReference>
<feature type="signal peptide" evidence="1">
    <location>
        <begin position="1"/>
        <end position="19"/>
    </location>
</feature>
<dbReference type="AlphaFoldDB" id="I0YRJ1"/>
<feature type="chain" id="PRO_5003636320" evidence="1">
    <location>
        <begin position="20"/>
        <end position="222"/>
    </location>
</feature>
<name>I0YRJ1_COCSC</name>
<dbReference type="GeneID" id="17038977"/>
<dbReference type="OrthoDB" id="10562236at2759"/>
<accession>I0YRJ1</accession>
<gene>
    <name evidence="2" type="ORF">COCSUDRAFT_54090</name>
</gene>
<sequence length="222" mass="21480">MKSFAAIMLLLAAIATAGASQGIHQTGAALHELGLARSSLAGTESAVAVHHAHGRRLLVDTRGSDPIGADTVGNGKGASVAAAVPYTAAAPTAVPLAFPAAVSYGASAPVSAPFGQGAPSVLGRRLLVDYKGSDPVGADTKGNGAGSSLGVASESQYANAVFKTAPAASPTAAPMAAGGPVPLSTILYSSVPTAGKYTLASAPTTAPGALAAPSLGGRRRMA</sequence>
<evidence type="ECO:0000256" key="1">
    <source>
        <dbReference type="SAM" id="SignalP"/>
    </source>
</evidence>
<dbReference type="Proteomes" id="UP000007264">
    <property type="component" value="Unassembled WGS sequence"/>
</dbReference>
<comment type="caution">
    <text evidence="2">The sequence shown here is derived from an EMBL/GenBank/DDBJ whole genome shotgun (WGS) entry which is preliminary data.</text>
</comment>
<keyword evidence="3" id="KW-1185">Reference proteome</keyword>
<organism evidence="2 3">
    <name type="scientific">Coccomyxa subellipsoidea (strain C-169)</name>
    <name type="common">Green microalga</name>
    <dbReference type="NCBI Taxonomy" id="574566"/>
    <lineage>
        <taxon>Eukaryota</taxon>
        <taxon>Viridiplantae</taxon>
        <taxon>Chlorophyta</taxon>
        <taxon>core chlorophytes</taxon>
        <taxon>Trebouxiophyceae</taxon>
        <taxon>Trebouxiophyceae incertae sedis</taxon>
        <taxon>Coccomyxaceae</taxon>
        <taxon>Coccomyxa</taxon>
        <taxon>Coccomyxa subellipsoidea</taxon>
    </lineage>
</organism>
<protein>
    <submittedName>
        <fullName evidence="2">Uncharacterized protein</fullName>
    </submittedName>
</protein>
<evidence type="ECO:0000313" key="3">
    <source>
        <dbReference type="Proteomes" id="UP000007264"/>
    </source>
</evidence>
<reference evidence="2 3" key="1">
    <citation type="journal article" date="2012" name="Genome Biol.">
        <title>The genome of the polar eukaryotic microalga coccomyxa subellipsoidea reveals traits of cold adaptation.</title>
        <authorList>
            <person name="Blanc G."/>
            <person name="Agarkova I."/>
            <person name="Grimwood J."/>
            <person name="Kuo A."/>
            <person name="Brueggeman A."/>
            <person name="Dunigan D."/>
            <person name="Gurnon J."/>
            <person name="Ladunga I."/>
            <person name="Lindquist E."/>
            <person name="Lucas S."/>
            <person name="Pangilinan J."/>
            <person name="Proschold T."/>
            <person name="Salamov A."/>
            <person name="Schmutz J."/>
            <person name="Weeks D."/>
            <person name="Yamada T."/>
            <person name="Claverie J.M."/>
            <person name="Grigoriev I."/>
            <person name="Van Etten J."/>
            <person name="Lomsadze A."/>
            <person name="Borodovsky M."/>
        </authorList>
    </citation>
    <scope>NUCLEOTIDE SEQUENCE [LARGE SCALE GENOMIC DNA]</scope>
    <source>
        <strain evidence="2 3">C-169</strain>
    </source>
</reference>
<evidence type="ECO:0000313" key="2">
    <source>
        <dbReference type="EMBL" id="EIE21010.1"/>
    </source>
</evidence>
<keyword evidence="1" id="KW-0732">Signal</keyword>
<dbReference type="KEGG" id="csl:COCSUDRAFT_54090"/>
<proteinExistence type="predicted"/>
<dbReference type="RefSeq" id="XP_005645554.1">
    <property type="nucleotide sequence ID" value="XM_005645497.1"/>
</dbReference>